<name>A0A0A9GIT7_ARUDO</name>
<proteinExistence type="predicted"/>
<reference evidence="1" key="1">
    <citation type="submission" date="2014-09" db="EMBL/GenBank/DDBJ databases">
        <authorList>
            <person name="Magalhaes I.L.F."/>
            <person name="Oliveira U."/>
            <person name="Santos F.R."/>
            <person name="Vidigal T.H.D.A."/>
            <person name="Brescovit A.D."/>
            <person name="Santos A.J."/>
        </authorList>
    </citation>
    <scope>NUCLEOTIDE SEQUENCE</scope>
    <source>
        <tissue evidence="1">Shoot tissue taken approximately 20 cm above the soil surface</tissue>
    </source>
</reference>
<reference evidence="1" key="2">
    <citation type="journal article" date="2015" name="Data Brief">
        <title>Shoot transcriptome of the giant reed, Arundo donax.</title>
        <authorList>
            <person name="Barrero R.A."/>
            <person name="Guerrero F.D."/>
            <person name="Moolhuijzen P."/>
            <person name="Goolsby J.A."/>
            <person name="Tidwell J."/>
            <person name="Bellgard S.E."/>
            <person name="Bellgard M.I."/>
        </authorList>
    </citation>
    <scope>NUCLEOTIDE SEQUENCE</scope>
    <source>
        <tissue evidence="1">Shoot tissue taken approximately 20 cm above the soil surface</tissue>
    </source>
</reference>
<dbReference type="EMBL" id="GBRH01172871">
    <property type="protein sequence ID" value="JAE25025.1"/>
    <property type="molecule type" value="Transcribed_RNA"/>
</dbReference>
<evidence type="ECO:0000313" key="1">
    <source>
        <dbReference type="EMBL" id="JAE25025.1"/>
    </source>
</evidence>
<sequence>MSFSDAVDISSCCHTKGVAEFRTRCLVSSSNGENE</sequence>
<protein>
    <submittedName>
        <fullName evidence="1">Uncharacterized protein</fullName>
    </submittedName>
</protein>
<organism evidence="1">
    <name type="scientific">Arundo donax</name>
    <name type="common">Giant reed</name>
    <name type="synonym">Donax arundinaceus</name>
    <dbReference type="NCBI Taxonomy" id="35708"/>
    <lineage>
        <taxon>Eukaryota</taxon>
        <taxon>Viridiplantae</taxon>
        <taxon>Streptophyta</taxon>
        <taxon>Embryophyta</taxon>
        <taxon>Tracheophyta</taxon>
        <taxon>Spermatophyta</taxon>
        <taxon>Magnoliopsida</taxon>
        <taxon>Liliopsida</taxon>
        <taxon>Poales</taxon>
        <taxon>Poaceae</taxon>
        <taxon>PACMAD clade</taxon>
        <taxon>Arundinoideae</taxon>
        <taxon>Arundineae</taxon>
        <taxon>Arundo</taxon>
    </lineage>
</organism>
<dbReference type="AlphaFoldDB" id="A0A0A9GIT7"/>
<accession>A0A0A9GIT7</accession>